<protein>
    <submittedName>
        <fullName evidence="2">Prolyl-tRNA editing protein</fullName>
    </submittedName>
</protein>
<dbReference type="SUPFAM" id="SSF55826">
    <property type="entry name" value="YbaK/ProRS associated domain"/>
    <property type="match status" value="1"/>
</dbReference>
<dbReference type="InterPro" id="IPR036754">
    <property type="entry name" value="YbaK/aa-tRNA-synt-asso_dom_sf"/>
</dbReference>
<dbReference type="PANTHER" id="PTHR30411:SF1">
    <property type="entry name" value="CYTOPLASMIC PROTEIN"/>
    <property type="match status" value="1"/>
</dbReference>
<dbReference type="Gene3D" id="3.90.960.10">
    <property type="entry name" value="YbaK/aminoacyl-tRNA synthetase-associated domain"/>
    <property type="match status" value="1"/>
</dbReference>
<name>A0A162LIG7_9PROT</name>
<dbReference type="PANTHER" id="PTHR30411">
    <property type="entry name" value="CYTOPLASMIC PROTEIN"/>
    <property type="match status" value="1"/>
</dbReference>
<dbReference type="InterPro" id="IPR007214">
    <property type="entry name" value="YbaK/aa-tRNA-synth-assoc-dom"/>
</dbReference>
<dbReference type="CDD" id="cd04333">
    <property type="entry name" value="ProX_deacylase"/>
    <property type="match status" value="1"/>
</dbReference>
<dbReference type="EMBL" id="LPZR01000071">
    <property type="protein sequence ID" value="KYO55120.1"/>
    <property type="molecule type" value="Genomic_DNA"/>
</dbReference>
<dbReference type="Proteomes" id="UP000075787">
    <property type="component" value="Unassembled WGS sequence"/>
</dbReference>
<evidence type="ECO:0000313" key="2">
    <source>
        <dbReference type="EMBL" id="KYO55120.1"/>
    </source>
</evidence>
<proteinExistence type="predicted"/>
<dbReference type="GeneID" id="97243249"/>
<organism evidence="2 3">
    <name type="scientific">Tistrella mobilis</name>
    <dbReference type="NCBI Taxonomy" id="171437"/>
    <lineage>
        <taxon>Bacteria</taxon>
        <taxon>Pseudomonadati</taxon>
        <taxon>Pseudomonadota</taxon>
        <taxon>Alphaproteobacteria</taxon>
        <taxon>Geminicoccales</taxon>
        <taxon>Geminicoccaceae</taxon>
        <taxon>Tistrella</taxon>
    </lineage>
</organism>
<evidence type="ECO:0000313" key="3">
    <source>
        <dbReference type="Proteomes" id="UP000075787"/>
    </source>
</evidence>
<evidence type="ECO:0000259" key="1">
    <source>
        <dbReference type="Pfam" id="PF04073"/>
    </source>
</evidence>
<comment type="caution">
    <text evidence="2">The sequence shown here is derived from an EMBL/GenBank/DDBJ whole genome shotgun (WGS) entry which is preliminary data.</text>
</comment>
<dbReference type="RefSeq" id="WP_062762498.1">
    <property type="nucleotide sequence ID" value="NZ_CP121027.1"/>
</dbReference>
<dbReference type="AlphaFoldDB" id="A0A162LIG7"/>
<dbReference type="OrthoDB" id="9798760at2"/>
<accession>A0A162LIG7</accession>
<dbReference type="Pfam" id="PF04073">
    <property type="entry name" value="tRNA_edit"/>
    <property type="match status" value="1"/>
</dbReference>
<gene>
    <name evidence="2" type="ORF">AUP44_24200</name>
</gene>
<sequence length="172" mass="17041">MAEATTADGAAGLPAAARRVAAALEAAGHPAVIRIFPDSTRSAAEAAAAVGCRTEEIVKSLIFRRSSDDAAVLVLIGGADRVDTAKLALVVGSKTGRADADFVRRTTGYAIGGVPPLGHATAAVVVMDEGLMALSTAWAAAGTPHAVFETTPADLARITGAVIAAVAATPAA</sequence>
<reference evidence="2 3" key="1">
    <citation type="submission" date="2015-12" db="EMBL/GenBank/DDBJ databases">
        <title>Genome sequence of Tistrella mobilis MCCC 1A02139.</title>
        <authorList>
            <person name="Lu L."/>
            <person name="Lai Q."/>
            <person name="Shao Z."/>
            <person name="Qian P."/>
        </authorList>
    </citation>
    <scope>NUCLEOTIDE SEQUENCE [LARGE SCALE GENOMIC DNA]</scope>
    <source>
        <strain evidence="2 3">MCCC 1A02139</strain>
    </source>
</reference>
<feature type="domain" description="YbaK/aminoacyl-tRNA synthetase-associated" evidence="1">
    <location>
        <begin position="39"/>
        <end position="157"/>
    </location>
</feature>
<dbReference type="GO" id="GO:0002161">
    <property type="term" value="F:aminoacyl-tRNA deacylase activity"/>
    <property type="evidence" value="ECO:0007669"/>
    <property type="project" value="InterPro"/>
</dbReference>